<evidence type="ECO:0000313" key="2">
    <source>
        <dbReference type="EMBL" id="PVV02098.1"/>
    </source>
</evidence>
<comment type="caution">
    <text evidence="2">The sequence shown here is derived from an EMBL/GenBank/DDBJ whole genome shotgun (WGS) entry which is preliminary data.</text>
</comment>
<dbReference type="EMBL" id="MBFS01000615">
    <property type="protein sequence ID" value="PVV02098.1"/>
    <property type="molecule type" value="Genomic_DNA"/>
</dbReference>
<evidence type="ECO:0000256" key="1">
    <source>
        <dbReference type="SAM" id="MobiDB-lite"/>
    </source>
</evidence>
<gene>
    <name evidence="2" type="ORF">BB560_003458</name>
</gene>
<evidence type="ECO:0000313" key="3">
    <source>
        <dbReference type="Proteomes" id="UP000245609"/>
    </source>
</evidence>
<accession>A0A2T9ZBX6</accession>
<dbReference type="Proteomes" id="UP000245609">
    <property type="component" value="Unassembled WGS sequence"/>
</dbReference>
<dbReference type="AlphaFoldDB" id="A0A2T9ZBX6"/>
<protein>
    <submittedName>
        <fullName evidence="2">Uncharacterized protein</fullName>
    </submittedName>
</protein>
<organism evidence="2 3">
    <name type="scientific">Smittium megazygosporum</name>
    <dbReference type="NCBI Taxonomy" id="133381"/>
    <lineage>
        <taxon>Eukaryota</taxon>
        <taxon>Fungi</taxon>
        <taxon>Fungi incertae sedis</taxon>
        <taxon>Zoopagomycota</taxon>
        <taxon>Kickxellomycotina</taxon>
        <taxon>Harpellomycetes</taxon>
        <taxon>Harpellales</taxon>
        <taxon>Legeriomycetaceae</taxon>
        <taxon>Smittium</taxon>
    </lineage>
</organism>
<name>A0A2T9ZBX6_9FUNG</name>
<feature type="region of interest" description="Disordered" evidence="1">
    <location>
        <begin position="188"/>
        <end position="234"/>
    </location>
</feature>
<sequence>MLQADWKSATTFKRYYYRPKNNNSKPTSSTSAIYSDTINTPIVERTFGPSNKRAKTITNTSTDSASFGYKYCQYTLFDNSVCYSRNSIRRNWTCFTGNGYEKRVCRITRNGTYEQTNCSSDPTAVFESIQGANTCSIMTTTDTYALKANICQCRSIGPSGIPRCNTPHNVNTTIAIDTKSITKNTAPTTAISVKPPFSGSSSLTSPSTAETTSTSTPSTASASTTMSTSSSVEPVCPDSGYSYNSYRINGTQICILCGKSTNPRSCFEMSNTVTKFIDYLYNRPSVATDMI</sequence>
<feature type="compositionally biased region" description="Low complexity" evidence="1">
    <location>
        <begin position="198"/>
        <end position="231"/>
    </location>
</feature>
<keyword evidence="3" id="KW-1185">Reference proteome</keyword>
<reference evidence="2 3" key="1">
    <citation type="journal article" date="2018" name="MBio">
        <title>Comparative Genomics Reveals the Core Gene Toolbox for the Fungus-Insect Symbiosis.</title>
        <authorList>
            <person name="Wang Y."/>
            <person name="Stata M."/>
            <person name="Wang W."/>
            <person name="Stajich J.E."/>
            <person name="White M.M."/>
            <person name="Moncalvo J.M."/>
        </authorList>
    </citation>
    <scope>NUCLEOTIDE SEQUENCE [LARGE SCALE GENOMIC DNA]</scope>
    <source>
        <strain evidence="2 3">SC-DP-2</strain>
    </source>
</reference>
<proteinExistence type="predicted"/>